<reference evidence="3" key="1">
    <citation type="submission" date="2022-11" db="UniProtKB">
        <authorList>
            <consortium name="WormBaseParasite"/>
        </authorList>
    </citation>
    <scope>IDENTIFICATION</scope>
</reference>
<proteinExistence type="predicted"/>
<feature type="signal peptide" evidence="1">
    <location>
        <begin position="1"/>
        <end position="24"/>
    </location>
</feature>
<keyword evidence="1" id="KW-0732">Signal</keyword>
<feature type="chain" id="PRO_5037732111" evidence="1">
    <location>
        <begin position="25"/>
        <end position="105"/>
    </location>
</feature>
<evidence type="ECO:0000313" key="3">
    <source>
        <dbReference type="WBParaSite" id="PSU_v2.g4862.t1"/>
    </source>
</evidence>
<evidence type="ECO:0000313" key="2">
    <source>
        <dbReference type="Proteomes" id="UP000887577"/>
    </source>
</evidence>
<sequence length="105" mass="11933">MASINTALFVLILSSFMLLNSCTALSNPLATQINPAIPGLVDTENLDRSFLRALYSSYASHYRLPENVPLKRSGGHQVEIRSMNQFKNCYFSPVQCVLLERRRRR</sequence>
<accession>A0A914YWD0</accession>
<name>A0A914YWD0_9BILA</name>
<protein>
    <submittedName>
        <fullName evidence="3">Uncharacterized protein</fullName>
    </submittedName>
</protein>
<dbReference type="WBParaSite" id="PSU_v2.g4862.t1">
    <property type="protein sequence ID" value="PSU_v2.g4862.t1"/>
    <property type="gene ID" value="PSU_v2.g4862"/>
</dbReference>
<organism evidence="2 3">
    <name type="scientific">Panagrolaimus superbus</name>
    <dbReference type="NCBI Taxonomy" id="310955"/>
    <lineage>
        <taxon>Eukaryota</taxon>
        <taxon>Metazoa</taxon>
        <taxon>Ecdysozoa</taxon>
        <taxon>Nematoda</taxon>
        <taxon>Chromadorea</taxon>
        <taxon>Rhabditida</taxon>
        <taxon>Tylenchina</taxon>
        <taxon>Panagrolaimomorpha</taxon>
        <taxon>Panagrolaimoidea</taxon>
        <taxon>Panagrolaimidae</taxon>
        <taxon>Panagrolaimus</taxon>
    </lineage>
</organism>
<dbReference type="Proteomes" id="UP000887577">
    <property type="component" value="Unplaced"/>
</dbReference>
<dbReference type="AlphaFoldDB" id="A0A914YWD0"/>
<evidence type="ECO:0000256" key="1">
    <source>
        <dbReference type="SAM" id="SignalP"/>
    </source>
</evidence>
<keyword evidence="2" id="KW-1185">Reference proteome</keyword>